<proteinExistence type="predicted"/>
<organism evidence="2">
    <name type="scientific">Trypanosoma congolense (strain IL3000)</name>
    <dbReference type="NCBI Taxonomy" id="1068625"/>
    <lineage>
        <taxon>Eukaryota</taxon>
        <taxon>Discoba</taxon>
        <taxon>Euglenozoa</taxon>
        <taxon>Kinetoplastea</taxon>
        <taxon>Metakinetoplastina</taxon>
        <taxon>Trypanosomatida</taxon>
        <taxon>Trypanosomatidae</taxon>
        <taxon>Trypanosoma</taxon>
        <taxon>Nannomonas</taxon>
    </lineage>
</organism>
<sequence>MHMHTRQRYLTGDARSHSHSEVKQTIRTNVSIVAQLKHGFDKFITDGRSTTCRNSHTVLRTQKRREEIEKRARCPTVTRRTHRCMGSHPRVEGDLKCLRRRTHAAGDVVRRHHSIRNTRVQSMVGRVS</sequence>
<dbReference type="EMBL" id="HE575322">
    <property type="protein sequence ID" value="CCC93020.1"/>
    <property type="molecule type" value="Genomic_DNA"/>
</dbReference>
<name>G0UUF6_TRYCI</name>
<feature type="region of interest" description="Disordered" evidence="1">
    <location>
        <begin position="1"/>
        <end position="22"/>
    </location>
</feature>
<accession>G0UUF6</accession>
<evidence type="ECO:0000256" key="1">
    <source>
        <dbReference type="SAM" id="MobiDB-lite"/>
    </source>
</evidence>
<gene>
    <name evidence="2" type="ORF">TCIL3000_9_4200</name>
</gene>
<protein>
    <submittedName>
        <fullName evidence="2">Uncharacterized protein</fullName>
    </submittedName>
</protein>
<dbReference type="AlphaFoldDB" id="G0UUF6"/>
<reference evidence="2" key="1">
    <citation type="journal article" date="2012" name="Proc. Natl. Acad. Sci. U.S.A.">
        <title>Antigenic diversity is generated by distinct evolutionary mechanisms in African trypanosome species.</title>
        <authorList>
            <person name="Jackson A.P."/>
            <person name="Berry A."/>
            <person name="Aslett M."/>
            <person name="Allison H.C."/>
            <person name="Burton P."/>
            <person name="Vavrova-Anderson J."/>
            <person name="Brown R."/>
            <person name="Browne H."/>
            <person name="Corton N."/>
            <person name="Hauser H."/>
            <person name="Gamble J."/>
            <person name="Gilderthorp R."/>
            <person name="Marcello L."/>
            <person name="McQuillan J."/>
            <person name="Otto T.D."/>
            <person name="Quail M.A."/>
            <person name="Sanders M.J."/>
            <person name="van Tonder A."/>
            <person name="Ginger M.L."/>
            <person name="Field M.C."/>
            <person name="Barry J.D."/>
            <person name="Hertz-Fowler C."/>
            <person name="Berriman M."/>
        </authorList>
    </citation>
    <scope>NUCLEOTIDE SEQUENCE</scope>
    <source>
        <strain evidence="2">IL3000</strain>
    </source>
</reference>
<evidence type="ECO:0000313" key="2">
    <source>
        <dbReference type="EMBL" id="CCC93020.1"/>
    </source>
</evidence>